<feature type="compositionally biased region" description="Low complexity" evidence="3">
    <location>
        <begin position="487"/>
        <end position="501"/>
    </location>
</feature>
<reference evidence="6 7" key="1">
    <citation type="submission" date="2015-04" db="EMBL/GenBank/DDBJ databases">
        <title>Complete genome sequence of Schizopora paradoxa KUC8140, a cosmopolitan wood degrader in East Asia.</title>
        <authorList>
            <consortium name="DOE Joint Genome Institute"/>
            <person name="Min B."/>
            <person name="Park H."/>
            <person name="Jang Y."/>
            <person name="Kim J.-J."/>
            <person name="Kim K.H."/>
            <person name="Pangilinan J."/>
            <person name="Lipzen A."/>
            <person name="Riley R."/>
            <person name="Grigoriev I.V."/>
            <person name="Spatafora J.W."/>
            <person name="Choi I.-G."/>
        </authorList>
    </citation>
    <scope>NUCLEOTIDE SEQUENCE [LARGE SCALE GENOMIC DNA]</scope>
    <source>
        <strain evidence="6 7">KUC8140</strain>
    </source>
</reference>
<protein>
    <recommendedName>
        <fullName evidence="8">P-loop containing nucleoside triphosphate hydrolase protein</fullName>
    </recommendedName>
</protein>
<dbReference type="Gene3D" id="3.40.50.300">
    <property type="entry name" value="P-loop containing nucleotide triphosphate hydrolases"/>
    <property type="match status" value="1"/>
</dbReference>
<keyword evidence="1" id="KW-0547">Nucleotide-binding</keyword>
<dbReference type="Pfam" id="PF00350">
    <property type="entry name" value="Dynamin_N"/>
    <property type="match status" value="1"/>
</dbReference>
<dbReference type="PROSITE" id="PS51718">
    <property type="entry name" value="G_DYNAMIN_2"/>
    <property type="match status" value="1"/>
</dbReference>
<evidence type="ECO:0000256" key="1">
    <source>
        <dbReference type="ARBA" id="ARBA00022741"/>
    </source>
</evidence>
<dbReference type="Pfam" id="PF02212">
    <property type="entry name" value="GED"/>
    <property type="match status" value="1"/>
</dbReference>
<proteinExistence type="predicted"/>
<dbReference type="InterPro" id="IPR001401">
    <property type="entry name" value="Dynamin_GTPase"/>
</dbReference>
<keyword evidence="7" id="KW-1185">Reference proteome</keyword>
<dbReference type="InterPro" id="IPR045063">
    <property type="entry name" value="Dynamin_N"/>
</dbReference>
<dbReference type="GO" id="GO:0005525">
    <property type="term" value="F:GTP binding"/>
    <property type="evidence" value="ECO:0007669"/>
    <property type="project" value="InterPro"/>
</dbReference>
<gene>
    <name evidence="6" type="ORF">SCHPADRAFT_207501</name>
</gene>
<sequence>MYFHLFDIPIITNTLNSLFSSFSPYSSAAMDFSKSEYATRAQNLMRMASALRDAGTQTHIDIPRIAVIGGQSAGKSSLVEGVSGIRVPRSSGTCTRCPMEVNLHRQPGQWSCSISLRFEFDPEGNRRGSTQRIPFGEFLRSPDGMEIWLMRAQVAVLNYPMHTPDKFTKMSVNELEKFKNRDAFDNGTLKFSKNTVCVDINDPECVDLSFVDLPGLIQNDVRETVDMVEDLVKSVIQDQCLVLVAVPMSDDMENQRSMRLAQEVDPEKARTIGVLTKPDMLTAGASGACQKWMDILDGTDRAYALNLGYYCVKLADDAERAKIASRAERQRREDAFFGGTQPWSQYPRREQFGVRNLMLSLSKHLTAMLDKVMPNLLAQANIQLSTFQQQLSSIPEPVVNADATTAVLEHLDGFCNDLTRSVSGLDVTDETILANLPSYVQENRNAYRVLKKAIRATAPEFRPYAENEGHERILYDDDSEDETAVENDAGSGSDSSSNAGSVESWRQGVNSASNLKHRVFNLKDVRKVIEYATSWELPDNVPYPAKKVLIDTFVRSWKAPTLQCFNGVTARLDALLNAHVSKNFEQFPRLREYIRAMVKELAAEQKAFARAAVENTLLLEEDAPYAPYTQNIEYLGAGKEKWATRFNDARMAQYKDSSSFGPGPAERPVPDVASVLAHAFGITASKLNDGLRDLVQRGIDNFQPADLMRVAPFEYMKEMEVMAEVRAYFDVSYKRVIDNIPLTIESALNRTLSKTIKTKIVRKMDLKNPQTIALLEEHLKEDPEVEERRISLKSKISTLDEVLGAMRGI</sequence>
<evidence type="ECO:0000259" key="5">
    <source>
        <dbReference type="PROSITE" id="PS51718"/>
    </source>
</evidence>
<dbReference type="PANTHER" id="PTHR11566:SF21">
    <property type="entry name" value="DYNAMIN RELATED PROTEIN 1, ISOFORM A"/>
    <property type="match status" value="1"/>
</dbReference>
<dbReference type="SMART" id="SM00053">
    <property type="entry name" value="DYNc"/>
    <property type="match status" value="1"/>
</dbReference>
<keyword evidence="2" id="KW-0342">GTP-binding</keyword>
<dbReference type="GO" id="GO:0005739">
    <property type="term" value="C:mitochondrion"/>
    <property type="evidence" value="ECO:0007669"/>
    <property type="project" value="TreeGrafter"/>
</dbReference>
<name>A0A0H2RYB2_9AGAM</name>
<dbReference type="AlphaFoldDB" id="A0A0H2RYB2"/>
<dbReference type="Pfam" id="PF01031">
    <property type="entry name" value="Dynamin_M"/>
    <property type="match status" value="2"/>
</dbReference>
<dbReference type="OrthoDB" id="5061070at2759"/>
<dbReference type="InterPro" id="IPR022812">
    <property type="entry name" value="Dynamin"/>
</dbReference>
<accession>A0A0H2RYB2</accession>
<dbReference type="Gene3D" id="1.20.120.1240">
    <property type="entry name" value="Dynamin, middle domain"/>
    <property type="match status" value="1"/>
</dbReference>
<dbReference type="STRING" id="27342.A0A0H2RYB2"/>
<dbReference type="PANTHER" id="PTHR11566">
    <property type="entry name" value="DYNAMIN"/>
    <property type="match status" value="1"/>
</dbReference>
<feature type="domain" description="GED" evidence="4">
    <location>
        <begin position="718"/>
        <end position="809"/>
    </location>
</feature>
<dbReference type="GO" id="GO:0016020">
    <property type="term" value="C:membrane"/>
    <property type="evidence" value="ECO:0007669"/>
    <property type="project" value="TreeGrafter"/>
</dbReference>
<evidence type="ECO:0000256" key="3">
    <source>
        <dbReference type="SAM" id="MobiDB-lite"/>
    </source>
</evidence>
<dbReference type="InterPro" id="IPR020850">
    <property type="entry name" value="GED_dom"/>
</dbReference>
<evidence type="ECO:0000313" key="6">
    <source>
        <dbReference type="EMBL" id="KLO16612.1"/>
    </source>
</evidence>
<feature type="region of interest" description="Disordered" evidence="3">
    <location>
        <begin position="467"/>
        <end position="503"/>
    </location>
</feature>
<dbReference type="GO" id="GO:0005874">
    <property type="term" value="C:microtubule"/>
    <property type="evidence" value="ECO:0007669"/>
    <property type="project" value="TreeGrafter"/>
</dbReference>
<evidence type="ECO:0000313" key="7">
    <source>
        <dbReference type="Proteomes" id="UP000053477"/>
    </source>
</evidence>
<dbReference type="InterPro" id="IPR000375">
    <property type="entry name" value="Dynamin_stalk"/>
</dbReference>
<organism evidence="6 7">
    <name type="scientific">Schizopora paradoxa</name>
    <dbReference type="NCBI Taxonomy" id="27342"/>
    <lineage>
        <taxon>Eukaryota</taxon>
        <taxon>Fungi</taxon>
        <taxon>Dikarya</taxon>
        <taxon>Basidiomycota</taxon>
        <taxon>Agaricomycotina</taxon>
        <taxon>Agaricomycetes</taxon>
        <taxon>Hymenochaetales</taxon>
        <taxon>Schizoporaceae</taxon>
        <taxon>Schizopora</taxon>
    </lineage>
</organism>
<evidence type="ECO:0008006" key="8">
    <source>
        <dbReference type="Google" id="ProtNLM"/>
    </source>
</evidence>
<dbReference type="InterPro" id="IPR003130">
    <property type="entry name" value="GED"/>
</dbReference>
<feature type="domain" description="Dynamin-type G" evidence="5">
    <location>
        <begin position="59"/>
        <end position="374"/>
    </location>
</feature>
<dbReference type="InParanoid" id="A0A0H2RYB2"/>
<dbReference type="Proteomes" id="UP000053477">
    <property type="component" value="Unassembled WGS sequence"/>
</dbReference>
<dbReference type="SUPFAM" id="SSF52540">
    <property type="entry name" value="P-loop containing nucleoside triphosphate hydrolases"/>
    <property type="match status" value="1"/>
</dbReference>
<evidence type="ECO:0000259" key="4">
    <source>
        <dbReference type="PROSITE" id="PS51388"/>
    </source>
</evidence>
<dbReference type="PROSITE" id="PS51388">
    <property type="entry name" value="GED"/>
    <property type="match status" value="1"/>
</dbReference>
<dbReference type="PRINTS" id="PR00195">
    <property type="entry name" value="DYNAMIN"/>
</dbReference>
<dbReference type="InterPro" id="IPR030381">
    <property type="entry name" value="G_DYNAMIN_dom"/>
</dbReference>
<dbReference type="EMBL" id="KQ085914">
    <property type="protein sequence ID" value="KLO16612.1"/>
    <property type="molecule type" value="Genomic_DNA"/>
</dbReference>
<dbReference type="InterPro" id="IPR027417">
    <property type="entry name" value="P-loop_NTPase"/>
</dbReference>
<dbReference type="CDD" id="cd08771">
    <property type="entry name" value="DLP_1"/>
    <property type="match status" value="1"/>
</dbReference>
<evidence type="ECO:0000256" key="2">
    <source>
        <dbReference type="ARBA" id="ARBA00023134"/>
    </source>
</evidence>
<dbReference type="GO" id="GO:0048312">
    <property type="term" value="P:intracellular distribution of mitochondria"/>
    <property type="evidence" value="ECO:0007669"/>
    <property type="project" value="TreeGrafter"/>
</dbReference>
<dbReference type="GO" id="GO:0003924">
    <property type="term" value="F:GTPase activity"/>
    <property type="evidence" value="ECO:0007669"/>
    <property type="project" value="InterPro"/>
</dbReference>
<dbReference type="GO" id="GO:0006897">
    <property type="term" value="P:endocytosis"/>
    <property type="evidence" value="ECO:0007669"/>
    <property type="project" value="TreeGrafter"/>
</dbReference>
<dbReference type="GO" id="GO:0016559">
    <property type="term" value="P:peroxisome fission"/>
    <property type="evidence" value="ECO:0007669"/>
    <property type="project" value="TreeGrafter"/>
</dbReference>
<dbReference type="GO" id="GO:0008017">
    <property type="term" value="F:microtubule binding"/>
    <property type="evidence" value="ECO:0007669"/>
    <property type="project" value="TreeGrafter"/>
</dbReference>
<feature type="compositionally biased region" description="Acidic residues" evidence="3">
    <location>
        <begin position="476"/>
        <end position="485"/>
    </location>
</feature>
<dbReference type="GO" id="GO:0000266">
    <property type="term" value="P:mitochondrial fission"/>
    <property type="evidence" value="ECO:0007669"/>
    <property type="project" value="TreeGrafter"/>
</dbReference>